<evidence type="ECO:0000256" key="1">
    <source>
        <dbReference type="SAM" id="MobiDB-lite"/>
    </source>
</evidence>
<dbReference type="EMBL" id="JAAKFY010000019">
    <property type="protein sequence ID" value="KAF3842557.1"/>
    <property type="molecule type" value="Genomic_DNA"/>
</dbReference>
<feature type="compositionally biased region" description="Low complexity" evidence="1">
    <location>
        <begin position="141"/>
        <end position="155"/>
    </location>
</feature>
<sequence>MHPPVKGVSCSTSLSALLPPLPPSGSPSWTSWTNTCTQDPLEAIPESLKNMLLVMDTAGIFHSADSRTGYSDLWEITWERIDCFLPLLREELFKQTVIADPGPSPPAESVQPTPSAGQPSSPRVSQPPSPVPVSPAETRTPSRPASPLEPPAASANGSDRSSPPPASTPPMPVGVPPMSLPIILNPALIEASSPVPLLPPPRPDEVKSMQDQSETRENTRVVVPFSEVLSCWLCLVFADMSLTGRGTILH</sequence>
<dbReference type="Proteomes" id="UP000518266">
    <property type="component" value="Unassembled WGS sequence"/>
</dbReference>
<feature type="compositionally biased region" description="Pro residues" evidence="1">
    <location>
        <begin position="162"/>
        <end position="174"/>
    </location>
</feature>
<name>A0A7J5Y1K6_DISMA</name>
<evidence type="ECO:0000313" key="2">
    <source>
        <dbReference type="EMBL" id="KAF3842557.1"/>
    </source>
</evidence>
<comment type="caution">
    <text evidence="2">The sequence shown here is derived from an EMBL/GenBank/DDBJ whole genome shotgun (WGS) entry which is preliminary data.</text>
</comment>
<accession>A0A7J5Y1K6</accession>
<evidence type="ECO:0000313" key="3">
    <source>
        <dbReference type="Proteomes" id="UP000518266"/>
    </source>
</evidence>
<dbReference type="OrthoDB" id="8903813at2759"/>
<keyword evidence="3" id="KW-1185">Reference proteome</keyword>
<gene>
    <name evidence="2" type="ORF">F7725_024508</name>
</gene>
<organism evidence="2 3">
    <name type="scientific">Dissostichus mawsoni</name>
    <name type="common">Antarctic cod</name>
    <dbReference type="NCBI Taxonomy" id="36200"/>
    <lineage>
        <taxon>Eukaryota</taxon>
        <taxon>Metazoa</taxon>
        <taxon>Chordata</taxon>
        <taxon>Craniata</taxon>
        <taxon>Vertebrata</taxon>
        <taxon>Euteleostomi</taxon>
        <taxon>Actinopterygii</taxon>
        <taxon>Neopterygii</taxon>
        <taxon>Teleostei</taxon>
        <taxon>Neoteleostei</taxon>
        <taxon>Acanthomorphata</taxon>
        <taxon>Eupercaria</taxon>
        <taxon>Perciformes</taxon>
        <taxon>Notothenioidei</taxon>
        <taxon>Nototheniidae</taxon>
        <taxon>Dissostichus</taxon>
    </lineage>
</organism>
<dbReference type="AlphaFoldDB" id="A0A7J5Y1K6"/>
<protein>
    <submittedName>
        <fullName evidence="2">Uncharacterized protein</fullName>
    </submittedName>
</protein>
<proteinExistence type="predicted"/>
<reference evidence="2 3" key="1">
    <citation type="submission" date="2020-03" db="EMBL/GenBank/DDBJ databases">
        <title>Dissostichus mawsoni Genome sequencing and assembly.</title>
        <authorList>
            <person name="Park H."/>
        </authorList>
    </citation>
    <scope>NUCLEOTIDE SEQUENCE [LARGE SCALE GENOMIC DNA]</scope>
    <source>
        <strain evidence="2">DM0001</strain>
        <tissue evidence="2">Muscle</tissue>
    </source>
</reference>
<feature type="region of interest" description="Disordered" evidence="1">
    <location>
        <begin position="98"/>
        <end position="174"/>
    </location>
</feature>